<evidence type="ECO:0000313" key="3">
    <source>
        <dbReference type="Proteomes" id="UP000466104"/>
    </source>
</evidence>
<evidence type="ECO:0000256" key="1">
    <source>
        <dbReference type="SAM" id="Phobius"/>
    </source>
</evidence>
<comment type="caution">
    <text evidence="2">The sequence shown here is derived from an EMBL/GenBank/DDBJ whole genome shotgun (WGS) entry which is preliminary data.</text>
</comment>
<protein>
    <recommendedName>
        <fullName evidence="4">DUF2567 domain-containing protein</fullName>
    </recommendedName>
</protein>
<dbReference type="RefSeq" id="WP_154562728.1">
    <property type="nucleotide sequence ID" value="NZ_VUMG01000002.1"/>
</dbReference>
<keyword evidence="3" id="KW-1185">Reference proteome</keyword>
<sequence>MNETLRASRLAILRLSLFVIVAGIVLGGLAAPIWHSMVTLPTYTVGSDGAASTTEKGLTEVFSTDAMYCLIGVVVGVIIGCLSWIMMRQRGAWGVLAAATSACLSALVCWWVGVLIGPDSFAERIASAKSGEAIPVDFALHTWVAVLVWLLAAMVPMLIASLVTASRGAPRTGRKKSLREGSLD</sequence>
<keyword evidence="1" id="KW-0812">Transmembrane</keyword>
<dbReference type="EMBL" id="VUMG01000002">
    <property type="protein sequence ID" value="MSS45509.1"/>
    <property type="molecule type" value="Genomic_DNA"/>
</dbReference>
<feature type="transmembrane region" description="Helical" evidence="1">
    <location>
        <begin position="143"/>
        <end position="165"/>
    </location>
</feature>
<accession>A0A7K0J6E8</accession>
<evidence type="ECO:0008006" key="4">
    <source>
        <dbReference type="Google" id="ProtNLM"/>
    </source>
</evidence>
<feature type="transmembrane region" description="Helical" evidence="1">
    <location>
        <begin position="12"/>
        <end position="34"/>
    </location>
</feature>
<dbReference type="Proteomes" id="UP000466104">
    <property type="component" value="Unassembled WGS sequence"/>
</dbReference>
<evidence type="ECO:0000313" key="2">
    <source>
        <dbReference type="EMBL" id="MSS45509.1"/>
    </source>
</evidence>
<keyword evidence="1" id="KW-1133">Transmembrane helix</keyword>
<organism evidence="2 3">
    <name type="scientific">Cutibacterium porci</name>
    <dbReference type="NCBI Taxonomy" id="2605781"/>
    <lineage>
        <taxon>Bacteria</taxon>
        <taxon>Bacillati</taxon>
        <taxon>Actinomycetota</taxon>
        <taxon>Actinomycetes</taxon>
        <taxon>Propionibacteriales</taxon>
        <taxon>Propionibacteriaceae</taxon>
        <taxon>Cutibacterium</taxon>
    </lineage>
</organism>
<proteinExistence type="predicted"/>
<name>A0A7K0J6E8_9ACTN</name>
<feature type="transmembrane region" description="Helical" evidence="1">
    <location>
        <begin position="65"/>
        <end position="85"/>
    </location>
</feature>
<dbReference type="AlphaFoldDB" id="A0A7K0J6E8"/>
<feature type="transmembrane region" description="Helical" evidence="1">
    <location>
        <begin position="92"/>
        <end position="113"/>
    </location>
</feature>
<gene>
    <name evidence="2" type="ORF">FYJ43_05525</name>
</gene>
<reference evidence="2 3" key="1">
    <citation type="submission" date="2019-08" db="EMBL/GenBank/DDBJ databases">
        <title>In-depth cultivation of the pig gut microbiome towards novel bacterial diversity and tailored functional studies.</title>
        <authorList>
            <person name="Wylensek D."/>
            <person name="Hitch T.C.A."/>
            <person name="Clavel T."/>
        </authorList>
    </citation>
    <scope>NUCLEOTIDE SEQUENCE [LARGE SCALE GENOMIC DNA]</scope>
    <source>
        <strain evidence="2 3">WCA-380-WT-3A</strain>
    </source>
</reference>
<keyword evidence="1" id="KW-0472">Membrane</keyword>